<proteinExistence type="predicted"/>
<dbReference type="KEGG" id="pgri:PgNI_02236"/>
<sequence>MAVMAVSSAAPIEESHSPSLLTPVKVDQDGTEDSNSVAMAGCIVRAWDGNRCDGRNLYAYEYTVCRTGRGLFAGGGYVSQCFNVNTGHAWNTGTVCFGPR</sequence>
<reference evidence="3" key="1">
    <citation type="journal article" date="2019" name="Mol. Biol. Evol.">
        <title>Blast fungal genomes show frequent chromosomal changes, gene gains and losses, and effector gene turnover.</title>
        <authorList>
            <person name="Gomez Luciano L.B."/>
            <person name="Jason Tsai I."/>
            <person name="Chuma I."/>
            <person name="Tosa Y."/>
            <person name="Chen Y.H."/>
            <person name="Li J.Y."/>
            <person name="Li M.Y."/>
            <person name="Jade Lu M.Y."/>
            <person name="Nakayashiki H."/>
            <person name="Li W.H."/>
        </authorList>
    </citation>
    <scope>NUCLEOTIDE SEQUENCE</scope>
    <source>
        <strain evidence="3">NI907</strain>
    </source>
</reference>
<keyword evidence="2" id="KW-1185">Reference proteome</keyword>
<gene>
    <name evidence="3" type="ORF">PgNI_02236</name>
</gene>
<evidence type="ECO:0000256" key="1">
    <source>
        <dbReference type="SAM" id="MobiDB-lite"/>
    </source>
</evidence>
<evidence type="ECO:0000313" key="3">
    <source>
        <dbReference type="RefSeq" id="XP_030987749.1"/>
    </source>
</evidence>
<dbReference type="Proteomes" id="UP000515153">
    <property type="component" value="Unplaced"/>
</dbReference>
<dbReference type="RefSeq" id="XP_030987749.1">
    <property type="nucleotide sequence ID" value="XM_031122303.1"/>
</dbReference>
<reference evidence="3" key="3">
    <citation type="submission" date="2025-08" db="UniProtKB">
        <authorList>
            <consortium name="RefSeq"/>
        </authorList>
    </citation>
    <scope>IDENTIFICATION</scope>
    <source>
        <strain evidence="3">NI907</strain>
    </source>
</reference>
<dbReference type="GeneID" id="41957215"/>
<accession>A0A6P8BL46</accession>
<evidence type="ECO:0000313" key="2">
    <source>
        <dbReference type="Proteomes" id="UP000515153"/>
    </source>
</evidence>
<dbReference type="AlphaFoldDB" id="A0A6P8BL46"/>
<reference evidence="3" key="2">
    <citation type="submission" date="2019-10" db="EMBL/GenBank/DDBJ databases">
        <authorList>
            <consortium name="NCBI Genome Project"/>
        </authorList>
    </citation>
    <scope>NUCLEOTIDE SEQUENCE</scope>
    <source>
        <strain evidence="3">NI907</strain>
    </source>
</reference>
<organism evidence="2 3">
    <name type="scientific">Pyricularia grisea</name>
    <name type="common">Crabgrass-specific blast fungus</name>
    <name type="synonym">Magnaporthe grisea</name>
    <dbReference type="NCBI Taxonomy" id="148305"/>
    <lineage>
        <taxon>Eukaryota</taxon>
        <taxon>Fungi</taxon>
        <taxon>Dikarya</taxon>
        <taxon>Ascomycota</taxon>
        <taxon>Pezizomycotina</taxon>
        <taxon>Sordariomycetes</taxon>
        <taxon>Sordariomycetidae</taxon>
        <taxon>Magnaporthales</taxon>
        <taxon>Pyriculariaceae</taxon>
        <taxon>Pyricularia</taxon>
    </lineage>
</organism>
<protein>
    <submittedName>
        <fullName evidence="3">Uncharacterized protein</fullName>
    </submittedName>
</protein>
<feature type="region of interest" description="Disordered" evidence="1">
    <location>
        <begin position="1"/>
        <end position="28"/>
    </location>
</feature>
<name>A0A6P8BL46_PYRGI</name>